<evidence type="ECO:0000313" key="1">
    <source>
        <dbReference type="EMBL" id="EKD66581.1"/>
    </source>
</evidence>
<name>K2AXT5_9BACT</name>
<accession>K2AXT5</accession>
<comment type="caution">
    <text evidence="1">The sequence shown here is derived from an EMBL/GenBank/DDBJ whole genome shotgun (WGS) entry which is preliminary data.</text>
</comment>
<dbReference type="EMBL" id="AMFJ01021615">
    <property type="protein sequence ID" value="EKD66581.1"/>
    <property type="molecule type" value="Genomic_DNA"/>
</dbReference>
<gene>
    <name evidence="1" type="ORF">ACD_49C00029G0009</name>
</gene>
<dbReference type="AlphaFoldDB" id="K2AXT5"/>
<proteinExistence type="predicted"/>
<protein>
    <submittedName>
        <fullName evidence="1">Uncharacterized protein</fullName>
    </submittedName>
</protein>
<reference evidence="1" key="1">
    <citation type="journal article" date="2012" name="Science">
        <title>Fermentation, hydrogen, and sulfur metabolism in multiple uncultivated bacterial phyla.</title>
        <authorList>
            <person name="Wrighton K.C."/>
            <person name="Thomas B.C."/>
            <person name="Sharon I."/>
            <person name="Miller C.S."/>
            <person name="Castelle C.J."/>
            <person name="VerBerkmoes N.C."/>
            <person name="Wilkins M.J."/>
            <person name="Hettich R.L."/>
            <person name="Lipton M.S."/>
            <person name="Williams K.H."/>
            <person name="Long P.E."/>
            <person name="Banfield J.F."/>
        </authorList>
    </citation>
    <scope>NUCLEOTIDE SEQUENCE [LARGE SCALE GENOMIC DNA]</scope>
</reference>
<organism evidence="1">
    <name type="scientific">uncultured bacterium</name>
    <name type="common">gcode 4</name>
    <dbReference type="NCBI Taxonomy" id="1234023"/>
    <lineage>
        <taxon>Bacteria</taxon>
        <taxon>environmental samples</taxon>
    </lineage>
</organism>
<sequence>MWFKNWIQKLFSRETLDNVSPTNVIKTIKTVKERVNYISSIKPKKITLKSLGIMFYLSSLSPEKIIDGLVEMTEEYTDFIKTNPNTSPFISDPYLRKIEEITKNNSLNATCPNLQKAIVYEAKSFIGINWDKKQKSIHELYVWYNFWVAKELARKVSPKKALEKARELKIAMIEKLKQEWNHIKIKFYWKEYELIEHGSRYFDISHIEDPNFFYLKLIIGFSAPKKDAEWIEIIELTPEIIKEHLV</sequence>